<dbReference type="Proteomes" id="UP000282125">
    <property type="component" value="Unassembled WGS sequence"/>
</dbReference>
<organism evidence="3 4">
    <name type="scientific">Falsigemmobacter faecalis</name>
    <dbReference type="NCBI Taxonomy" id="2488730"/>
    <lineage>
        <taxon>Bacteria</taxon>
        <taxon>Pseudomonadati</taxon>
        <taxon>Pseudomonadota</taxon>
        <taxon>Alphaproteobacteria</taxon>
        <taxon>Rhodobacterales</taxon>
        <taxon>Paracoccaceae</taxon>
        <taxon>Falsigemmobacter</taxon>
    </lineage>
</organism>
<evidence type="ECO:0000256" key="1">
    <source>
        <dbReference type="SAM" id="MobiDB-lite"/>
    </source>
</evidence>
<evidence type="ECO:0000313" key="3">
    <source>
        <dbReference type="EMBL" id="RRH67611.1"/>
    </source>
</evidence>
<keyword evidence="4" id="KW-1185">Reference proteome</keyword>
<name>A0A3P3D0M8_9RHOB</name>
<keyword evidence="3" id="KW-0282">Flagellum</keyword>
<dbReference type="EMBL" id="RRAZ01000080">
    <property type="protein sequence ID" value="RRH67611.1"/>
    <property type="molecule type" value="Genomic_DNA"/>
</dbReference>
<feature type="region of interest" description="Disordered" evidence="1">
    <location>
        <begin position="25"/>
        <end position="97"/>
    </location>
</feature>
<feature type="region of interest" description="Disordered" evidence="1">
    <location>
        <begin position="268"/>
        <end position="311"/>
    </location>
</feature>
<dbReference type="RefSeq" id="WP_124966904.1">
    <property type="nucleotide sequence ID" value="NZ_RRAZ01000080.1"/>
</dbReference>
<reference evidence="3 4" key="1">
    <citation type="submission" date="2018-11" db="EMBL/GenBank/DDBJ databases">
        <title>Gemmobacter sp. nov., YIM 102744-1 draft genome.</title>
        <authorList>
            <person name="Li G."/>
            <person name="Jiang Y."/>
        </authorList>
    </citation>
    <scope>NUCLEOTIDE SEQUENCE [LARGE SCALE GENOMIC DNA]</scope>
    <source>
        <strain evidence="3 4">YIM 102744-1</strain>
    </source>
</reference>
<accession>A0A3P3D0M8</accession>
<dbReference type="Pfam" id="PF02120">
    <property type="entry name" value="Flg_hook"/>
    <property type="match status" value="1"/>
</dbReference>
<comment type="caution">
    <text evidence="3">The sequence shown here is derived from an EMBL/GenBank/DDBJ whole genome shotgun (WGS) entry which is preliminary data.</text>
</comment>
<feature type="region of interest" description="Disordered" evidence="1">
    <location>
        <begin position="128"/>
        <end position="154"/>
    </location>
</feature>
<gene>
    <name evidence="3" type="ORF">EG244_20015</name>
</gene>
<keyword evidence="3" id="KW-0969">Cilium</keyword>
<proteinExistence type="predicted"/>
<feature type="region of interest" description="Disordered" evidence="1">
    <location>
        <begin position="472"/>
        <end position="491"/>
    </location>
</feature>
<evidence type="ECO:0000313" key="4">
    <source>
        <dbReference type="Proteomes" id="UP000282125"/>
    </source>
</evidence>
<protein>
    <submittedName>
        <fullName evidence="3">Flagellar hook-length control protein FliK</fullName>
    </submittedName>
</protein>
<keyword evidence="3" id="KW-0966">Cell projection</keyword>
<dbReference type="InterPro" id="IPR038610">
    <property type="entry name" value="FliK-like_C_sf"/>
</dbReference>
<sequence>MTILHHLHSAAVSLPAARSFPTAPGGAEFLNLFDSMPSLPTQDGSEEPTSQPNPDSPAQEDPSEQREKEQAASQEVSAPEYGSPVLNPSQPSPVPWLVTTATSIDGKSPERDFPSLVTRTGVVEITTDTAPGAAKPGSATLFPADDMPGEIPHSAIGSARISNAAGHPPKALNHAIAFDEYGPPGTGEKTGADNTALSGALNIPTHSSGNTLRTEGDFPTFRPISSGQPAIFAPSMVTAQPVQLLAMAHPMQSDPAALSLPEDMAADAQVTPETHGDQKAIPNPSAQGHKPPSSAFGEGSPGQRHLPDKAAEATTNTLSIRAVNTAIPQIAISSPQWQGAQPGDEAAQLLSGQSFTSYSSDPLEGRADAQPPPLKADLVTPPAGAGPQVAKPPPGLPDQVLTALRKLENDAIELQLDPPELGGVRIVIRTDGELAHVRLAADRPETMDLLRRSRSDLEEGLNGQGFSQVSFSFDRTGNGGNGPRLCGNSRV</sequence>
<feature type="region of interest" description="Disordered" evidence="1">
    <location>
        <begin position="355"/>
        <end position="394"/>
    </location>
</feature>
<dbReference type="OrthoDB" id="7203912at2"/>
<dbReference type="Gene3D" id="3.30.750.140">
    <property type="match status" value="1"/>
</dbReference>
<feature type="compositionally biased region" description="Polar residues" evidence="1">
    <location>
        <begin position="38"/>
        <end position="53"/>
    </location>
</feature>
<evidence type="ECO:0000259" key="2">
    <source>
        <dbReference type="Pfam" id="PF02120"/>
    </source>
</evidence>
<dbReference type="AlphaFoldDB" id="A0A3P3D0M8"/>
<dbReference type="InterPro" id="IPR021136">
    <property type="entry name" value="Flagellar_hook_control-like_C"/>
</dbReference>
<dbReference type="CDD" id="cd17470">
    <property type="entry name" value="T3SS_Flik_C"/>
    <property type="match status" value="1"/>
</dbReference>
<feature type="domain" description="Flagellar hook-length control protein-like C-terminal" evidence="2">
    <location>
        <begin position="411"/>
        <end position="479"/>
    </location>
</feature>